<feature type="region of interest" description="Disordered" evidence="1">
    <location>
        <begin position="1"/>
        <end position="24"/>
    </location>
</feature>
<evidence type="ECO:0000313" key="3">
    <source>
        <dbReference type="Proteomes" id="UP000030011"/>
    </source>
</evidence>
<accession>A0A0A0JIQ1</accession>
<dbReference type="AlphaFoldDB" id="A0A0A0JIQ1"/>
<gene>
    <name evidence="2" type="ORF">N803_15345</name>
</gene>
<keyword evidence="3" id="KW-1185">Reference proteome</keyword>
<evidence type="ECO:0000313" key="2">
    <source>
        <dbReference type="EMBL" id="KGN37300.1"/>
    </source>
</evidence>
<name>A0A0A0JIQ1_9MICO</name>
<dbReference type="EMBL" id="AVPK01000006">
    <property type="protein sequence ID" value="KGN37300.1"/>
    <property type="molecule type" value="Genomic_DNA"/>
</dbReference>
<dbReference type="RefSeq" id="WP_035905435.1">
    <property type="nucleotide sequence ID" value="NZ_AVPK01000006.1"/>
</dbReference>
<proteinExistence type="predicted"/>
<reference evidence="2 3" key="1">
    <citation type="submission" date="2013-08" db="EMBL/GenBank/DDBJ databases">
        <title>The genome sequence of Knoellia subterranea.</title>
        <authorList>
            <person name="Zhu W."/>
            <person name="Wang G."/>
        </authorList>
    </citation>
    <scope>NUCLEOTIDE SEQUENCE [LARGE SCALE GENOMIC DNA]</scope>
    <source>
        <strain evidence="2 3">KCTC 19937</strain>
    </source>
</reference>
<dbReference type="Proteomes" id="UP000030011">
    <property type="component" value="Unassembled WGS sequence"/>
</dbReference>
<comment type="caution">
    <text evidence="2">The sequence shown here is derived from an EMBL/GenBank/DDBJ whole genome shotgun (WGS) entry which is preliminary data.</text>
</comment>
<protein>
    <submittedName>
        <fullName evidence="2">Uncharacterized protein</fullName>
    </submittedName>
</protein>
<sequence length="63" mass="6349">METQSLVTRRLPAGDGLGLPGLPELTVLPDGLEGTESPRQGSVGLPVVTGGVLRPAPGVKFAS</sequence>
<evidence type="ECO:0000256" key="1">
    <source>
        <dbReference type="SAM" id="MobiDB-lite"/>
    </source>
</evidence>
<organism evidence="2 3">
    <name type="scientific">Knoellia subterranea KCTC 19937</name>
    <dbReference type="NCBI Taxonomy" id="1385521"/>
    <lineage>
        <taxon>Bacteria</taxon>
        <taxon>Bacillati</taxon>
        <taxon>Actinomycetota</taxon>
        <taxon>Actinomycetes</taxon>
        <taxon>Micrococcales</taxon>
        <taxon>Intrasporangiaceae</taxon>
        <taxon>Knoellia</taxon>
    </lineage>
</organism>